<keyword evidence="2" id="KW-1185">Reference proteome</keyword>
<dbReference type="PANTHER" id="PTHR43845:SF1">
    <property type="entry name" value="BLR5969 PROTEIN"/>
    <property type="match status" value="1"/>
</dbReference>
<dbReference type="SUPFAM" id="SSF56801">
    <property type="entry name" value="Acetyl-CoA synthetase-like"/>
    <property type="match status" value="1"/>
</dbReference>
<dbReference type="EMBL" id="WIGM01000327">
    <property type="protein sequence ID" value="KAF6828812.1"/>
    <property type="molecule type" value="Genomic_DNA"/>
</dbReference>
<reference evidence="1" key="1">
    <citation type="journal article" date="2020" name="Phytopathology">
        <title>Genome Sequence Resources of Colletotrichum truncatum, C. plurivorum, C. musicola, and C. sojae: Four Species Pathogenic to Soybean (Glycine max).</title>
        <authorList>
            <person name="Rogerio F."/>
            <person name="Boufleur T.R."/>
            <person name="Ciampi-Guillardi M."/>
            <person name="Sukno S.A."/>
            <person name="Thon M.R."/>
            <person name="Massola Junior N.S."/>
            <person name="Baroncelli R."/>
        </authorList>
    </citation>
    <scope>NUCLEOTIDE SEQUENCE</scope>
    <source>
        <strain evidence="1">LFN0074</strain>
    </source>
</reference>
<accession>A0A8H6NCT1</accession>
<dbReference type="InterPro" id="IPR042099">
    <property type="entry name" value="ANL_N_sf"/>
</dbReference>
<comment type="caution">
    <text evidence="1">The sequence shown here is derived from an EMBL/GenBank/DDBJ whole genome shotgun (WGS) entry which is preliminary data.</text>
</comment>
<name>A0A8H6NCT1_9PEZI</name>
<dbReference type="AlphaFoldDB" id="A0A8H6NCT1"/>
<organism evidence="1 2">
    <name type="scientific">Colletotrichum musicola</name>
    <dbReference type="NCBI Taxonomy" id="2175873"/>
    <lineage>
        <taxon>Eukaryota</taxon>
        <taxon>Fungi</taxon>
        <taxon>Dikarya</taxon>
        <taxon>Ascomycota</taxon>
        <taxon>Pezizomycotina</taxon>
        <taxon>Sordariomycetes</taxon>
        <taxon>Hypocreomycetidae</taxon>
        <taxon>Glomerellales</taxon>
        <taxon>Glomerellaceae</taxon>
        <taxon>Colletotrichum</taxon>
        <taxon>Colletotrichum orchidearum species complex</taxon>
    </lineage>
</organism>
<gene>
    <name evidence="1" type="ORF">CMUS01_08422</name>
</gene>
<evidence type="ECO:0000313" key="2">
    <source>
        <dbReference type="Proteomes" id="UP000639643"/>
    </source>
</evidence>
<dbReference type="Proteomes" id="UP000639643">
    <property type="component" value="Unassembled WGS sequence"/>
</dbReference>
<proteinExistence type="predicted"/>
<sequence length="482" mass="53587">MLENATCTHSPHCSPPPPLLAPSSTYSLADVLSITKIHPFYSDARYPPDQDAVQAAREHAASLHVTEADLKTQPLLRKKDLYAVIERLVNDTSPENTYRRNVYTSVTGGGSTTSKPLFFATDALENRRHRAYFGQFLWNLGLIERGDWVLTTHFTGDLYRSLDLTCETMENAGASVLAAGNHMAPSKVVKLLQDFGVNVLTGDGSQIVSVVHHISTMSTAERDNIKLDKIIYTSEGLTATQKSHILAVLGPVKICSILGSAEAGPYGASNPDLISGDPVSNSADFIIDTRMTLIEILPLSLVDGDRVTDTLPEGETGVIAQTSLMRLRNPVVRYITGDVGSLHPLSDKTRDLVPEAHRPYMRVLRLQGRDGRFSFSWEGYDFEFENLRAFMAEPDLGVLQWQVIMDKIEPSKETSLEVRVLSSRRGGDEQVLIDRLNKFFYIYELNKHKFQITLVEDVTGFELSQTGRKVIKFIDAVEGRRC</sequence>
<protein>
    <recommendedName>
        <fullName evidence="3">AMP-dependent synthetase/ligase domain-containing protein</fullName>
    </recommendedName>
</protein>
<evidence type="ECO:0000313" key="1">
    <source>
        <dbReference type="EMBL" id="KAF6828812.1"/>
    </source>
</evidence>
<dbReference type="Gene3D" id="3.40.50.12780">
    <property type="entry name" value="N-terminal domain of ligase-like"/>
    <property type="match status" value="1"/>
</dbReference>
<evidence type="ECO:0008006" key="3">
    <source>
        <dbReference type="Google" id="ProtNLM"/>
    </source>
</evidence>
<dbReference type="PANTHER" id="PTHR43845">
    <property type="entry name" value="BLR5969 PROTEIN"/>
    <property type="match status" value="1"/>
</dbReference>
<dbReference type="OrthoDB" id="10047078at2759"/>